<feature type="transmembrane region" description="Helical" evidence="4">
    <location>
        <begin position="12"/>
        <end position="37"/>
    </location>
</feature>
<protein>
    <submittedName>
        <fullName evidence="6">Putative glycosyltransferase, exosortase G-associated</fullName>
    </submittedName>
</protein>
<dbReference type="Pfam" id="PF00535">
    <property type="entry name" value="Glycos_transf_2"/>
    <property type="match status" value="1"/>
</dbReference>
<dbReference type="InterPro" id="IPR029044">
    <property type="entry name" value="Nucleotide-diphossugar_trans"/>
</dbReference>
<organism evidence="6 7">
    <name type="scientific">Anaerosporobacter mobilis DSM 15930</name>
    <dbReference type="NCBI Taxonomy" id="1120996"/>
    <lineage>
        <taxon>Bacteria</taxon>
        <taxon>Bacillati</taxon>
        <taxon>Bacillota</taxon>
        <taxon>Clostridia</taxon>
        <taxon>Lachnospirales</taxon>
        <taxon>Lachnospiraceae</taxon>
        <taxon>Anaerosporobacter</taxon>
    </lineage>
</organism>
<dbReference type="STRING" id="1120996.SAMN02746066_02964"/>
<dbReference type="InterPro" id="IPR017542">
    <property type="entry name" value="XrtG-assoc_glycosyltfrase"/>
</dbReference>
<dbReference type="Gene3D" id="3.90.550.10">
    <property type="entry name" value="Spore Coat Polysaccharide Biosynthesis Protein SpsA, Chain A"/>
    <property type="match status" value="1"/>
</dbReference>
<accession>A0A1M7KYV8</accession>
<keyword evidence="4" id="KW-1133">Transmembrane helix</keyword>
<keyword evidence="3 6" id="KW-0808">Transferase</keyword>
<dbReference type="GO" id="GO:0016757">
    <property type="term" value="F:glycosyltransferase activity"/>
    <property type="evidence" value="ECO:0007669"/>
    <property type="project" value="UniProtKB-KW"/>
</dbReference>
<dbReference type="PANTHER" id="PTHR43630">
    <property type="entry name" value="POLY-BETA-1,6-N-ACETYL-D-GLUCOSAMINE SYNTHASE"/>
    <property type="match status" value="1"/>
</dbReference>
<name>A0A1M7KYV8_9FIRM</name>
<evidence type="ECO:0000259" key="5">
    <source>
        <dbReference type="Pfam" id="PF00535"/>
    </source>
</evidence>
<feature type="transmembrane region" description="Helical" evidence="4">
    <location>
        <begin position="392"/>
        <end position="410"/>
    </location>
</feature>
<gene>
    <name evidence="6" type="ORF">SAMN02746066_02964</name>
</gene>
<dbReference type="EMBL" id="FRCP01000015">
    <property type="protein sequence ID" value="SHM70728.1"/>
    <property type="molecule type" value="Genomic_DNA"/>
</dbReference>
<keyword evidence="4" id="KW-0812">Transmembrane</keyword>
<evidence type="ECO:0000256" key="2">
    <source>
        <dbReference type="ARBA" id="ARBA00022676"/>
    </source>
</evidence>
<evidence type="ECO:0000313" key="6">
    <source>
        <dbReference type="EMBL" id="SHM70728.1"/>
    </source>
</evidence>
<keyword evidence="7" id="KW-1185">Reference proteome</keyword>
<feature type="transmembrane region" description="Helical" evidence="4">
    <location>
        <begin position="321"/>
        <end position="345"/>
    </location>
</feature>
<dbReference type="NCBIfam" id="TIGR03111">
    <property type="entry name" value="glyc2_xrt_Gpos1"/>
    <property type="match status" value="1"/>
</dbReference>
<keyword evidence="4" id="KW-0472">Membrane</keyword>
<dbReference type="OrthoDB" id="9807778at2"/>
<evidence type="ECO:0000256" key="4">
    <source>
        <dbReference type="SAM" id="Phobius"/>
    </source>
</evidence>
<dbReference type="AlphaFoldDB" id="A0A1M7KYV8"/>
<dbReference type="Proteomes" id="UP000184038">
    <property type="component" value="Unassembled WGS sequence"/>
</dbReference>
<dbReference type="CDD" id="cd06423">
    <property type="entry name" value="CESA_like"/>
    <property type="match status" value="1"/>
</dbReference>
<dbReference type="SUPFAM" id="SSF53448">
    <property type="entry name" value="Nucleotide-diphospho-sugar transferases"/>
    <property type="match status" value="1"/>
</dbReference>
<reference evidence="6 7" key="1">
    <citation type="submission" date="2016-11" db="EMBL/GenBank/DDBJ databases">
        <authorList>
            <person name="Jaros S."/>
            <person name="Januszkiewicz K."/>
            <person name="Wedrychowicz H."/>
        </authorList>
    </citation>
    <scope>NUCLEOTIDE SEQUENCE [LARGE SCALE GENOMIC DNA]</scope>
    <source>
        <strain evidence="6 7">DSM 15930</strain>
    </source>
</reference>
<sequence length="462" mass="54801">MKINDFIVSTIVFYMAWVIIPILLEVIPAIFDVFILIKKRLINKRGEALKYLPEITVIIPVYNSADTLRNCIKSVYDSDYDNRLIYVMVVHNGGNDNSFEVFSKCQLDFPELNMNWLTSKQGKSKALNLALFNSTGKYIIHIDSDGVLHPQALRNMVIYFEKNEEVHCVTGTILTDPTLIDETDKFFLRILRKIEFCEYAQAFLAGRNFEAEFNNIYTLSGAFSAFRKSTILKTKLYNTDTVCEDTQITFQVREWLNQKVSLCPDAYFFVDPIEDVNKLYTQRQRWQRGELEVAHMFEREKKTFNRSNKKKKKSFNVITKLILYDHTFALPRMIWYFALLSLIFMNYPLRLVIVSMVLIYFFNVMTTFLFYLCISLFLKNNKELRRYYVRKWYLMFLLPPYNSMVFWFRFAGIINAIKGQQVWRTNNLTQEREHFTETIRKDFSGITRILDKMIEKVNNDEE</sequence>
<dbReference type="InterPro" id="IPR001173">
    <property type="entry name" value="Glyco_trans_2-like"/>
</dbReference>
<keyword evidence="2" id="KW-0328">Glycosyltransferase</keyword>
<comment type="similarity">
    <text evidence="1">Belongs to the glycosyltransferase 2 family.</text>
</comment>
<dbReference type="PANTHER" id="PTHR43630:SF1">
    <property type="entry name" value="POLY-BETA-1,6-N-ACETYL-D-GLUCOSAMINE SYNTHASE"/>
    <property type="match status" value="1"/>
</dbReference>
<evidence type="ECO:0000256" key="3">
    <source>
        <dbReference type="ARBA" id="ARBA00022679"/>
    </source>
</evidence>
<evidence type="ECO:0000313" key="7">
    <source>
        <dbReference type="Proteomes" id="UP000184038"/>
    </source>
</evidence>
<dbReference type="RefSeq" id="WP_073289106.1">
    <property type="nucleotide sequence ID" value="NZ_FRCP01000015.1"/>
</dbReference>
<feature type="transmembrane region" description="Helical" evidence="4">
    <location>
        <begin position="351"/>
        <end position="372"/>
    </location>
</feature>
<proteinExistence type="inferred from homology"/>
<feature type="domain" description="Glycosyltransferase 2-like" evidence="5">
    <location>
        <begin position="56"/>
        <end position="229"/>
    </location>
</feature>
<evidence type="ECO:0000256" key="1">
    <source>
        <dbReference type="ARBA" id="ARBA00006739"/>
    </source>
</evidence>